<gene>
    <name evidence="2" type="ORF">D2E76_25440</name>
</gene>
<reference evidence="2 3" key="1">
    <citation type="submission" date="2018-08" db="EMBL/GenBank/DDBJ databases">
        <title>Linezolid Resistance in Mycobacterium abscessus: MIC Distribution and Comprehensive Investigation of Resistance Mechanisms.</title>
        <authorList>
            <person name="Ye M."/>
            <person name="Xu L."/>
            <person name="Zou Y."/>
            <person name="Li B."/>
            <person name="Guo Q."/>
            <person name="Zhang Y."/>
            <person name="Zhan M."/>
            <person name="Xu B."/>
            <person name="Yu F."/>
            <person name="Zhang Z."/>
            <person name="Chu H."/>
        </authorList>
    </citation>
    <scope>NUCLEOTIDE SEQUENCE [LARGE SCALE GENOMIC DNA]</scope>
    <source>
        <strain evidence="2 3">G143</strain>
    </source>
</reference>
<dbReference type="Proteomes" id="UP000284557">
    <property type="component" value="Unassembled WGS sequence"/>
</dbReference>
<keyword evidence="1" id="KW-0812">Transmembrane</keyword>
<keyword evidence="1" id="KW-0472">Membrane</keyword>
<evidence type="ECO:0000313" key="2">
    <source>
        <dbReference type="EMBL" id="RIT29257.1"/>
    </source>
</evidence>
<name>A0ABD7HHL4_9MYCO</name>
<dbReference type="EMBL" id="QXBN01000033">
    <property type="protein sequence ID" value="RIT29257.1"/>
    <property type="molecule type" value="Genomic_DNA"/>
</dbReference>
<dbReference type="RefSeq" id="WP_100481075.1">
    <property type="nucleotide sequence ID" value="NZ_QDET01000004.1"/>
</dbReference>
<evidence type="ECO:0000256" key="1">
    <source>
        <dbReference type="SAM" id="Phobius"/>
    </source>
</evidence>
<comment type="caution">
    <text evidence="2">The sequence shown here is derived from an EMBL/GenBank/DDBJ whole genome shotgun (WGS) entry which is preliminary data.</text>
</comment>
<accession>A0ABD7HHL4</accession>
<feature type="transmembrane region" description="Helical" evidence="1">
    <location>
        <begin position="6"/>
        <end position="26"/>
    </location>
</feature>
<dbReference type="AlphaFoldDB" id="A0ABD7HHL4"/>
<keyword evidence="1" id="KW-1133">Transmembrane helix</keyword>
<sequence>MVLDLVKTAAAVAVPIVVAIIGYLLSQRLKRYDAAQWRNQELIKARLGYFGQLAPMLNDLMCYLTFIGRWKELTPPEVLAIKRDADRLFFSVSPLFSEGAASAYNEFVHLCFRMDNEWGSDAKIRTAYIRRRDAAGSAWDAQWETMFTHLEGNDVQTNEMATVRSGYSKVLAALVKDIELLAPRQGYAPANVYVNAR</sequence>
<protein>
    <submittedName>
        <fullName evidence="2">Uncharacterized protein</fullName>
    </submittedName>
</protein>
<organism evidence="2 3">
    <name type="scientific">Mycobacteroides abscessus</name>
    <dbReference type="NCBI Taxonomy" id="36809"/>
    <lineage>
        <taxon>Bacteria</taxon>
        <taxon>Bacillati</taxon>
        <taxon>Actinomycetota</taxon>
        <taxon>Actinomycetes</taxon>
        <taxon>Mycobacteriales</taxon>
        <taxon>Mycobacteriaceae</taxon>
        <taxon>Mycobacteroides</taxon>
    </lineage>
</organism>
<proteinExistence type="predicted"/>
<evidence type="ECO:0000313" key="3">
    <source>
        <dbReference type="Proteomes" id="UP000284557"/>
    </source>
</evidence>